<evidence type="ECO:0008006" key="3">
    <source>
        <dbReference type="Google" id="ProtNLM"/>
    </source>
</evidence>
<name>A0A9N9Q406_9HELO</name>
<dbReference type="SUPFAM" id="SSF53474">
    <property type="entry name" value="alpha/beta-Hydrolases"/>
    <property type="match status" value="1"/>
</dbReference>
<organism evidence="1 2">
    <name type="scientific">Hymenoscyphus albidus</name>
    <dbReference type="NCBI Taxonomy" id="595503"/>
    <lineage>
        <taxon>Eukaryota</taxon>
        <taxon>Fungi</taxon>
        <taxon>Dikarya</taxon>
        <taxon>Ascomycota</taxon>
        <taxon>Pezizomycotina</taxon>
        <taxon>Leotiomycetes</taxon>
        <taxon>Helotiales</taxon>
        <taxon>Helotiaceae</taxon>
        <taxon>Hymenoscyphus</taxon>
    </lineage>
</organism>
<keyword evidence="2" id="KW-1185">Reference proteome</keyword>
<dbReference type="EMBL" id="CAJVRM010000100">
    <property type="protein sequence ID" value="CAG8974339.1"/>
    <property type="molecule type" value="Genomic_DNA"/>
</dbReference>
<comment type="caution">
    <text evidence="1">The sequence shown here is derived from an EMBL/GenBank/DDBJ whole genome shotgun (WGS) entry which is preliminary data.</text>
</comment>
<dbReference type="CDD" id="cd12810">
    <property type="entry name" value="Esterase_713_like-3"/>
    <property type="match status" value="1"/>
</dbReference>
<proteinExistence type="predicted"/>
<dbReference type="Proteomes" id="UP000701801">
    <property type="component" value="Unassembled WGS sequence"/>
</dbReference>
<evidence type="ECO:0000313" key="2">
    <source>
        <dbReference type="Proteomes" id="UP000701801"/>
    </source>
</evidence>
<dbReference type="AlphaFoldDB" id="A0A9N9Q406"/>
<sequence length="377" mass="41997">MLFSAAYHTAQTFLRSSYPHTVGGVVSLLLFSLAWRVAAEDSGYKSPIVLSRTGGFTIGGNTISNPNGSDMTLSCDHGYIEYFIPQTARETSLIMWHSSSTQVWQNRWDGGEGYKDMFLRRNYPVYLWDGPRVGRANWGCVRINYVPQYVDEKNFKSWNFGPQYKDWWPGVQFPTEDEEAWNDATRSRYDEFDTVENVELQSDVAAFAADSGKLGDNIVYLTNSAGGLRAQLTAIKSSSDNIKGMVTYESIGYVFPDNVDVVPGTSGFGPFVVPVEDFKKLARLTAIQFVWGDNRPSNNTSVSQSRYVAELINSYGGNAEVLMLGDAGLKGSTHIPFADMDNEQVACLLDKFLEKNDLDGYVKNGKTRRGQVKQGNI</sequence>
<gene>
    <name evidence="1" type="ORF">HYALB_00006187</name>
</gene>
<accession>A0A9N9Q406</accession>
<reference evidence="1" key="1">
    <citation type="submission" date="2021-07" db="EMBL/GenBank/DDBJ databases">
        <authorList>
            <person name="Durling M."/>
        </authorList>
    </citation>
    <scope>NUCLEOTIDE SEQUENCE</scope>
</reference>
<dbReference type="OrthoDB" id="3504488at2759"/>
<dbReference type="Gene3D" id="3.40.50.1820">
    <property type="entry name" value="alpha/beta hydrolase"/>
    <property type="match status" value="1"/>
</dbReference>
<dbReference type="InterPro" id="IPR029058">
    <property type="entry name" value="AB_hydrolase_fold"/>
</dbReference>
<evidence type="ECO:0000313" key="1">
    <source>
        <dbReference type="EMBL" id="CAG8974339.1"/>
    </source>
</evidence>
<protein>
    <recommendedName>
        <fullName evidence="3">Alpha/beta-hydrolase</fullName>
    </recommendedName>
</protein>